<name>A0A9D1NNN1_9BACT</name>
<feature type="transmembrane region" description="Helical" evidence="6">
    <location>
        <begin position="15"/>
        <end position="36"/>
    </location>
</feature>
<evidence type="ECO:0000256" key="1">
    <source>
        <dbReference type="ARBA" id="ARBA00004141"/>
    </source>
</evidence>
<gene>
    <name evidence="8" type="ORF">IAC79_06420</name>
</gene>
<organism evidence="8 9">
    <name type="scientific">Candidatus Spyradenecus faecavium</name>
    <dbReference type="NCBI Taxonomy" id="2840947"/>
    <lineage>
        <taxon>Bacteria</taxon>
        <taxon>Pseudomonadati</taxon>
        <taxon>Lentisphaerota</taxon>
        <taxon>Lentisphaeria</taxon>
        <taxon>Lentisphaerales</taxon>
        <taxon>Lentisphaeraceae</taxon>
        <taxon>Lentisphaeraceae incertae sedis</taxon>
        <taxon>Candidatus Spyradenecus</taxon>
    </lineage>
</organism>
<keyword evidence="5 6" id="KW-0472">Membrane</keyword>
<evidence type="ECO:0000313" key="8">
    <source>
        <dbReference type="EMBL" id="HIV09728.1"/>
    </source>
</evidence>
<feature type="transmembrane region" description="Helical" evidence="6">
    <location>
        <begin position="89"/>
        <end position="114"/>
    </location>
</feature>
<comment type="subcellular location">
    <subcellularLocation>
        <location evidence="1">Membrane</location>
        <topology evidence="1">Multi-pass membrane protein</topology>
    </subcellularLocation>
</comment>
<dbReference type="PANTHER" id="PTHR43568">
    <property type="entry name" value="P PROTEIN"/>
    <property type="match status" value="1"/>
</dbReference>
<evidence type="ECO:0000313" key="9">
    <source>
        <dbReference type="Proteomes" id="UP000886845"/>
    </source>
</evidence>
<keyword evidence="2" id="KW-0813">Transport</keyword>
<dbReference type="Proteomes" id="UP000886845">
    <property type="component" value="Unassembled WGS sequence"/>
</dbReference>
<dbReference type="InterPro" id="IPR051475">
    <property type="entry name" value="Diverse_Ion_Transporter"/>
</dbReference>
<dbReference type="GO" id="GO:0055085">
    <property type="term" value="P:transmembrane transport"/>
    <property type="evidence" value="ECO:0007669"/>
    <property type="project" value="InterPro"/>
</dbReference>
<keyword evidence="3 6" id="KW-0812">Transmembrane</keyword>
<evidence type="ECO:0000256" key="6">
    <source>
        <dbReference type="SAM" id="Phobius"/>
    </source>
</evidence>
<accession>A0A9D1NNN1</accession>
<dbReference type="AlphaFoldDB" id="A0A9D1NNN1"/>
<feature type="transmembrane region" description="Helical" evidence="6">
    <location>
        <begin position="251"/>
        <end position="270"/>
    </location>
</feature>
<feature type="transmembrane region" description="Helical" evidence="6">
    <location>
        <begin position="48"/>
        <end position="69"/>
    </location>
</feature>
<dbReference type="InterPro" id="IPR004680">
    <property type="entry name" value="Cit_transptr-like_dom"/>
</dbReference>
<dbReference type="EMBL" id="DVOR01000210">
    <property type="protein sequence ID" value="HIV09728.1"/>
    <property type="molecule type" value="Genomic_DNA"/>
</dbReference>
<feature type="transmembrane region" description="Helical" evidence="6">
    <location>
        <begin position="205"/>
        <end position="220"/>
    </location>
</feature>
<dbReference type="PANTHER" id="PTHR43568:SF1">
    <property type="entry name" value="P PROTEIN"/>
    <property type="match status" value="1"/>
</dbReference>
<feature type="transmembrane region" description="Helical" evidence="6">
    <location>
        <begin position="163"/>
        <end position="184"/>
    </location>
</feature>
<comment type="caution">
    <text evidence="8">The sequence shown here is derived from an EMBL/GenBank/DDBJ whole genome shotgun (WGS) entry which is preliminary data.</text>
</comment>
<evidence type="ECO:0000259" key="7">
    <source>
        <dbReference type="Pfam" id="PF03600"/>
    </source>
</evidence>
<dbReference type="Pfam" id="PF03600">
    <property type="entry name" value="CitMHS"/>
    <property type="match status" value="1"/>
</dbReference>
<proteinExistence type="predicted"/>
<feature type="transmembrane region" description="Helical" evidence="6">
    <location>
        <begin position="349"/>
        <end position="370"/>
    </location>
</feature>
<keyword evidence="4 6" id="KW-1133">Transmembrane helix</keyword>
<protein>
    <submittedName>
        <fullName evidence="8">Citrate transporter</fullName>
    </submittedName>
</protein>
<evidence type="ECO:0000256" key="5">
    <source>
        <dbReference type="ARBA" id="ARBA00023136"/>
    </source>
</evidence>
<reference evidence="8" key="2">
    <citation type="journal article" date="2021" name="PeerJ">
        <title>Extensive microbial diversity within the chicken gut microbiome revealed by metagenomics and culture.</title>
        <authorList>
            <person name="Gilroy R."/>
            <person name="Ravi A."/>
            <person name="Getino M."/>
            <person name="Pursley I."/>
            <person name="Horton D.L."/>
            <person name="Alikhan N.F."/>
            <person name="Baker D."/>
            <person name="Gharbi K."/>
            <person name="Hall N."/>
            <person name="Watson M."/>
            <person name="Adriaenssens E.M."/>
            <person name="Foster-Nyarko E."/>
            <person name="Jarju S."/>
            <person name="Secka A."/>
            <person name="Antonio M."/>
            <person name="Oren A."/>
            <person name="Chaudhuri R.R."/>
            <person name="La Ragione R."/>
            <person name="Hildebrand F."/>
            <person name="Pallen M.J."/>
        </authorList>
    </citation>
    <scope>NUCLEOTIDE SEQUENCE</scope>
    <source>
        <strain evidence="8">35461</strain>
    </source>
</reference>
<evidence type="ECO:0000256" key="4">
    <source>
        <dbReference type="ARBA" id="ARBA00022989"/>
    </source>
</evidence>
<feature type="domain" description="Citrate transporter-like" evidence="7">
    <location>
        <begin position="17"/>
        <end position="306"/>
    </location>
</feature>
<sequence>MPVIAAVLRFLRANAVTAVSLVAAALSFLFVADPGAWWQAIDLRTLNLLFCLMFVVAGFRGCALFRVLAQSLLAERKSFRALAHTLVQLTFFISMVATNDVALIALVPFAVYALDRLGLRRRLPGLVALQTVAANLGSIATPIGNPQNLFLYTAYAIPAADFFSATLPVAFAGALLLFALTHALRDEPIDFRFEHHRTLTHPRKVFLCGGLLVLCLLTVFRLFPHAWLFGLVVAAALLFYRAALRGVDYGLLLTFVGFFVFSNNLGRIPAVSALLERLLEDHTQATAALASQLLSNVPAAVLLAPFTDDWCGLLWGADIGAFGTPIASLASLISLGLYVREPDARPWRYLALFTLLNLAFLFFLSALTLIL</sequence>
<reference evidence="8" key="1">
    <citation type="submission" date="2020-10" db="EMBL/GenBank/DDBJ databases">
        <authorList>
            <person name="Gilroy R."/>
        </authorList>
    </citation>
    <scope>NUCLEOTIDE SEQUENCE</scope>
    <source>
        <strain evidence="8">35461</strain>
    </source>
</reference>
<feature type="transmembrane region" description="Helical" evidence="6">
    <location>
        <begin position="226"/>
        <end position="244"/>
    </location>
</feature>
<evidence type="ECO:0000256" key="3">
    <source>
        <dbReference type="ARBA" id="ARBA00022692"/>
    </source>
</evidence>
<dbReference type="GO" id="GO:0016020">
    <property type="term" value="C:membrane"/>
    <property type="evidence" value="ECO:0007669"/>
    <property type="project" value="UniProtKB-SubCell"/>
</dbReference>
<evidence type="ECO:0000256" key="2">
    <source>
        <dbReference type="ARBA" id="ARBA00022448"/>
    </source>
</evidence>
<feature type="transmembrane region" description="Helical" evidence="6">
    <location>
        <begin position="313"/>
        <end position="337"/>
    </location>
</feature>